<keyword evidence="6" id="KW-0564">Palmitate</keyword>
<feature type="domain" description="Spore germination protein N-terminal" evidence="10">
    <location>
        <begin position="23"/>
        <end position="200"/>
    </location>
</feature>
<feature type="signal peptide" evidence="8">
    <location>
        <begin position="1"/>
        <end position="18"/>
    </location>
</feature>
<protein>
    <recommendedName>
        <fullName evidence="13">Ger(X)C family spore germination protein</fullName>
    </recommendedName>
</protein>
<dbReference type="Proteomes" id="UP000050398">
    <property type="component" value="Unassembled WGS sequence"/>
</dbReference>
<dbReference type="PATRIC" id="fig|218284.4.peg.1123"/>
<feature type="domain" description="Spore germination GerAC-like C-terminal" evidence="9">
    <location>
        <begin position="220"/>
        <end position="375"/>
    </location>
</feature>
<comment type="similarity">
    <text evidence="2">Belongs to the GerABKC lipoprotein family.</text>
</comment>
<dbReference type="Pfam" id="PF25198">
    <property type="entry name" value="Spore_GerAC_N"/>
    <property type="match status" value="1"/>
</dbReference>
<accession>A0A0P6WMS7</accession>
<dbReference type="GO" id="GO:0009847">
    <property type="term" value="P:spore germination"/>
    <property type="evidence" value="ECO:0007669"/>
    <property type="project" value="InterPro"/>
</dbReference>
<reference evidence="11 12" key="1">
    <citation type="submission" date="2015-08" db="EMBL/GenBank/DDBJ databases">
        <title>Draft Genome Sequence of Bacillus vietnamensis UCD-SED5.</title>
        <authorList>
            <person name="Lee R.D."/>
            <person name="Jospin G."/>
            <person name="Lang J.M."/>
            <person name="Coil D.A."/>
            <person name="Eisen J.A."/>
        </authorList>
    </citation>
    <scope>NUCLEOTIDE SEQUENCE [LARGE SCALE GENOMIC DNA]</scope>
    <source>
        <strain evidence="11 12">UCD-SED5</strain>
    </source>
</reference>
<evidence type="ECO:0000259" key="9">
    <source>
        <dbReference type="Pfam" id="PF05504"/>
    </source>
</evidence>
<evidence type="ECO:0000256" key="8">
    <source>
        <dbReference type="SAM" id="SignalP"/>
    </source>
</evidence>
<evidence type="ECO:0000256" key="3">
    <source>
        <dbReference type="ARBA" id="ARBA00022544"/>
    </source>
</evidence>
<dbReference type="AlphaFoldDB" id="A0A0P6WMS7"/>
<evidence type="ECO:0000313" key="11">
    <source>
        <dbReference type="EMBL" id="KPL58772.1"/>
    </source>
</evidence>
<dbReference type="RefSeq" id="WP_060673251.1">
    <property type="nucleotide sequence ID" value="NZ_LIXZ01000012.1"/>
</dbReference>
<dbReference type="EMBL" id="LIXZ01000012">
    <property type="protein sequence ID" value="KPL58772.1"/>
    <property type="molecule type" value="Genomic_DNA"/>
</dbReference>
<dbReference type="PROSITE" id="PS51257">
    <property type="entry name" value="PROKAR_LIPOPROTEIN"/>
    <property type="match status" value="1"/>
</dbReference>
<evidence type="ECO:0000256" key="7">
    <source>
        <dbReference type="ARBA" id="ARBA00023288"/>
    </source>
</evidence>
<dbReference type="Pfam" id="PF05504">
    <property type="entry name" value="Spore_GerAC"/>
    <property type="match status" value="1"/>
</dbReference>
<dbReference type="OrthoDB" id="2380468at2"/>
<comment type="subcellular location">
    <subcellularLocation>
        <location evidence="1">Membrane</location>
        <topology evidence="1">Lipid-anchor</topology>
    </subcellularLocation>
</comment>
<dbReference type="NCBIfam" id="TIGR02887">
    <property type="entry name" value="spore_ger_x_C"/>
    <property type="match status" value="1"/>
</dbReference>
<keyword evidence="3" id="KW-0309">Germination</keyword>
<evidence type="ECO:0000256" key="4">
    <source>
        <dbReference type="ARBA" id="ARBA00022729"/>
    </source>
</evidence>
<dbReference type="Gene3D" id="3.30.300.210">
    <property type="entry name" value="Nutrient germinant receptor protein C, domain 3"/>
    <property type="match status" value="1"/>
</dbReference>
<feature type="chain" id="PRO_5039671265" description="Ger(X)C family spore germination protein" evidence="8">
    <location>
        <begin position="19"/>
        <end position="386"/>
    </location>
</feature>
<keyword evidence="7" id="KW-0449">Lipoprotein</keyword>
<evidence type="ECO:0000256" key="1">
    <source>
        <dbReference type="ARBA" id="ARBA00004635"/>
    </source>
</evidence>
<evidence type="ECO:0000313" key="12">
    <source>
        <dbReference type="Proteomes" id="UP000050398"/>
    </source>
</evidence>
<evidence type="ECO:0000256" key="6">
    <source>
        <dbReference type="ARBA" id="ARBA00023139"/>
    </source>
</evidence>
<dbReference type="InterPro" id="IPR046953">
    <property type="entry name" value="Spore_GerAC-like_C"/>
</dbReference>
<keyword evidence="4 8" id="KW-0732">Signal</keyword>
<dbReference type="PANTHER" id="PTHR35789:SF1">
    <property type="entry name" value="SPORE GERMINATION PROTEIN B3"/>
    <property type="match status" value="1"/>
</dbReference>
<evidence type="ECO:0000256" key="5">
    <source>
        <dbReference type="ARBA" id="ARBA00023136"/>
    </source>
</evidence>
<keyword evidence="5" id="KW-0472">Membrane</keyword>
<name>A0A0P6WMS7_9BACI</name>
<dbReference type="PANTHER" id="PTHR35789">
    <property type="entry name" value="SPORE GERMINATION PROTEIN B3"/>
    <property type="match status" value="1"/>
</dbReference>
<comment type="caution">
    <text evidence="11">The sequence shown here is derived from an EMBL/GenBank/DDBJ whole genome shotgun (WGS) entry which is preliminary data.</text>
</comment>
<dbReference type="InterPro" id="IPR008844">
    <property type="entry name" value="Spore_GerAC-like"/>
</dbReference>
<evidence type="ECO:0008006" key="13">
    <source>
        <dbReference type="Google" id="ProtNLM"/>
    </source>
</evidence>
<evidence type="ECO:0000259" key="10">
    <source>
        <dbReference type="Pfam" id="PF25198"/>
    </source>
</evidence>
<dbReference type="GO" id="GO:0016020">
    <property type="term" value="C:membrane"/>
    <property type="evidence" value="ECO:0007669"/>
    <property type="project" value="UniProtKB-SubCell"/>
</dbReference>
<gene>
    <name evidence="11" type="ORF">AM506_14710</name>
</gene>
<sequence>MNNKTIKLMILVSILALAGCTGSKNIQDLTYIVAIGLDYDETKDEYTAYIQGLNFANVAKQEGSRSTDPIPTFVGSAKGKTLNMAVSNLYKVSRPPLFFGHTKTLVLSRNLLKYKFREVLQDVGRNRSLRPSLELLVTDTDIEEIFSTKGLFDYPPVYTVLLTEEKSEGIQNDIDSTSLMHFLREYYEPMGTAMIPNIKIDHHSWYADQEVASLYLDAYSVFQDETLKGEISATDSMTVDWLQNKRNTLDYALEEGGEILSTFKLSAGKPKMKYEEDGANFPKFSLEVNVEAELLEKIKDIPFEELHAKLQDSLEEKIKKVYQNGIEKNMDLFDVGERWYRFHPVKYHELEKSEDRFYLSDSSLKQVKVKVEIKHFNAYRYLKETR</sequence>
<proteinExistence type="inferred from homology"/>
<evidence type="ECO:0000256" key="2">
    <source>
        <dbReference type="ARBA" id="ARBA00007886"/>
    </source>
</evidence>
<dbReference type="InterPro" id="IPR057336">
    <property type="entry name" value="GerAC_N"/>
</dbReference>
<dbReference type="InterPro" id="IPR038501">
    <property type="entry name" value="Spore_GerAC_C_sf"/>
</dbReference>
<organism evidence="11 12">
    <name type="scientific">Rossellomorea vietnamensis</name>
    <dbReference type="NCBI Taxonomy" id="218284"/>
    <lineage>
        <taxon>Bacteria</taxon>
        <taxon>Bacillati</taxon>
        <taxon>Bacillota</taxon>
        <taxon>Bacilli</taxon>
        <taxon>Bacillales</taxon>
        <taxon>Bacillaceae</taxon>
        <taxon>Rossellomorea</taxon>
    </lineage>
</organism>